<dbReference type="STRING" id="35608.A0A2U1P405"/>
<proteinExistence type="predicted"/>
<name>A0A2U1P405_ARTAN</name>
<dbReference type="Gene3D" id="2.30.31.10">
    <property type="entry name" value="Transcriptional Coactivator Pc4, Chain A"/>
    <property type="match status" value="1"/>
</dbReference>
<dbReference type="InterPro" id="IPR003173">
    <property type="entry name" value="PC4_C"/>
</dbReference>
<protein>
    <recommendedName>
        <fullName evidence="2">Transcriptional coactivator p15 (PC4) C-terminal domain-containing protein</fullName>
    </recommendedName>
</protein>
<gene>
    <name evidence="3" type="ORF">CTI12_AA196520</name>
</gene>
<dbReference type="InterPro" id="IPR009044">
    <property type="entry name" value="ssDNA-bd_transcriptional_reg"/>
</dbReference>
<dbReference type="AlphaFoldDB" id="A0A2U1P405"/>
<feature type="compositionally biased region" description="Basic and acidic residues" evidence="1">
    <location>
        <begin position="208"/>
        <end position="220"/>
    </location>
</feature>
<dbReference type="GO" id="GO:0006325">
    <property type="term" value="P:chromatin organization"/>
    <property type="evidence" value="ECO:0007669"/>
    <property type="project" value="TreeGrafter"/>
</dbReference>
<keyword evidence="4" id="KW-1185">Reference proteome</keyword>
<dbReference type="GO" id="GO:0003677">
    <property type="term" value="F:DNA binding"/>
    <property type="evidence" value="ECO:0007669"/>
    <property type="project" value="InterPro"/>
</dbReference>
<dbReference type="PANTHER" id="PTHR21669:SF40">
    <property type="entry name" value="UBINUCLEIN MIDDLE DOMAIN-CONTAINING PROTEIN"/>
    <property type="match status" value="1"/>
</dbReference>
<dbReference type="OrthoDB" id="68076at2759"/>
<feature type="region of interest" description="Disordered" evidence="1">
    <location>
        <begin position="250"/>
        <end position="334"/>
    </location>
</feature>
<feature type="domain" description="Transcriptional coactivator p15 (PC4) C-terminal" evidence="2">
    <location>
        <begin position="342"/>
        <end position="377"/>
    </location>
</feature>
<dbReference type="PANTHER" id="PTHR21669">
    <property type="entry name" value="CAPZ-INTERACTING PROTEIN AND RELATED PROTEINS"/>
    <property type="match status" value="1"/>
</dbReference>
<dbReference type="SUPFAM" id="SSF54447">
    <property type="entry name" value="ssDNA-binding transcriptional regulator domain"/>
    <property type="match status" value="1"/>
</dbReference>
<evidence type="ECO:0000256" key="1">
    <source>
        <dbReference type="SAM" id="MobiDB-lite"/>
    </source>
</evidence>
<feature type="region of interest" description="Disordered" evidence="1">
    <location>
        <begin position="208"/>
        <end position="231"/>
    </location>
</feature>
<dbReference type="Proteomes" id="UP000245207">
    <property type="component" value="Unassembled WGS sequence"/>
</dbReference>
<dbReference type="Pfam" id="PF02229">
    <property type="entry name" value="PC4"/>
    <property type="match status" value="1"/>
</dbReference>
<dbReference type="EMBL" id="PKPP01001725">
    <property type="protein sequence ID" value="PWA80417.1"/>
    <property type="molecule type" value="Genomic_DNA"/>
</dbReference>
<evidence type="ECO:0000259" key="2">
    <source>
        <dbReference type="Pfam" id="PF02229"/>
    </source>
</evidence>
<organism evidence="3 4">
    <name type="scientific">Artemisia annua</name>
    <name type="common">Sweet wormwood</name>
    <dbReference type="NCBI Taxonomy" id="35608"/>
    <lineage>
        <taxon>Eukaryota</taxon>
        <taxon>Viridiplantae</taxon>
        <taxon>Streptophyta</taxon>
        <taxon>Embryophyta</taxon>
        <taxon>Tracheophyta</taxon>
        <taxon>Spermatophyta</taxon>
        <taxon>Magnoliopsida</taxon>
        <taxon>eudicotyledons</taxon>
        <taxon>Gunneridae</taxon>
        <taxon>Pentapetalae</taxon>
        <taxon>asterids</taxon>
        <taxon>campanulids</taxon>
        <taxon>Asterales</taxon>
        <taxon>Asteraceae</taxon>
        <taxon>Asteroideae</taxon>
        <taxon>Anthemideae</taxon>
        <taxon>Artemisiinae</taxon>
        <taxon>Artemisia</taxon>
    </lineage>
</organism>
<sequence length="431" mass="48853">MTHGSTLENAILEMETMVADSRRVHEEIQDVDHPVATKSRLPCELKQKLEIVARLAHSSQGRISDEIILRLTSILGHWLKPRAIKRCLRDMVPSDLSACGGDGARFIQFKKEVIEMIELRNPSMATEDVSKSETLGLHAPFKAKYSMDNEMEDKICDFYDIYVQGMNQIKSSEIRKFYIQLAALWPKGTMDNHGIRNAICRSKERQRTVFQEEKGHEKGKQKSSNARMDEEDLHGEAKLLYDTERSVNDANTSNSTFLDSVVPGTPELDQNLSAPAKRFSPPSASSCHDLKQGKFNIFNETRKGNDEEDSDHAPPPPKKAFKKDQTSDEEEKTEEDGSIFICEVSKNRRVSVRNFKGKVYVDIREFYLKDGKLSAGKRTYVIVALEVTVQCAVLTISRIRNCALVKSISLSMDQWKELRAHVDEIDKALAE</sequence>
<accession>A0A2U1P405</accession>
<dbReference type="GO" id="GO:0005634">
    <property type="term" value="C:nucleus"/>
    <property type="evidence" value="ECO:0007669"/>
    <property type="project" value="TreeGrafter"/>
</dbReference>
<evidence type="ECO:0000313" key="3">
    <source>
        <dbReference type="EMBL" id="PWA80417.1"/>
    </source>
</evidence>
<reference evidence="3 4" key="1">
    <citation type="journal article" date="2018" name="Mol. Plant">
        <title>The genome of Artemisia annua provides insight into the evolution of Asteraceae family and artemisinin biosynthesis.</title>
        <authorList>
            <person name="Shen Q."/>
            <person name="Zhang L."/>
            <person name="Liao Z."/>
            <person name="Wang S."/>
            <person name="Yan T."/>
            <person name="Shi P."/>
            <person name="Liu M."/>
            <person name="Fu X."/>
            <person name="Pan Q."/>
            <person name="Wang Y."/>
            <person name="Lv Z."/>
            <person name="Lu X."/>
            <person name="Zhang F."/>
            <person name="Jiang W."/>
            <person name="Ma Y."/>
            <person name="Chen M."/>
            <person name="Hao X."/>
            <person name="Li L."/>
            <person name="Tang Y."/>
            <person name="Lv G."/>
            <person name="Zhou Y."/>
            <person name="Sun X."/>
            <person name="Brodelius P.E."/>
            <person name="Rose J.K.C."/>
            <person name="Tang K."/>
        </authorList>
    </citation>
    <scope>NUCLEOTIDE SEQUENCE [LARGE SCALE GENOMIC DNA]</scope>
    <source>
        <strain evidence="4">cv. Huhao1</strain>
        <tissue evidence="3">Leaf</tissue>
    </source>
</reference>
<dbReference type="GO" id="GO:0006355">
    <property type="term" value="P:regulation of DNA-templated transcription"/>
    <property type="evidence" value="ECO:0007669"/>
    <property type="project" value="InterPro"/>
</dbReference>
<evidence type="ECO:0000313" key="4">
    <source>
        <dbReference type="Proteomes" id="UP000245207"/>
    </source>
</evidence>
<comment type="caution">
    <text evidence="3">The sequence shown here is derived from an EMBL/GenBank/DDBJ whole genome shotgun (WGS) entry which is preliminary data.</text>
</comment>